<evidence type="ECO:0000313" key="2">
    <source>
        <dbReference type="Proteomes" id="UP000273044"/>
    </source>
</evidence>
<evidence type="ECO:0000313" key="1">
    <source>
        <dbReference type="EMBL" id="VEH69138.1"/>
    </source>
</evidence>
<accession>A0A3S4VHH5</accession>
<protein>
    <submittedName>
        <fullName evidence="1">Uncharacterized protein</fullName>
    </submittedName>
</protein>
<dbReference type="EMBL" id="LR134406">
    <property type="protein sequence ID" value="VEH69138.1"/>
    <property type="molecule type" value="Genomic_DNA"/>
</dbReference>
<sequence length="113" mass="13298">MRLAEFKNQVNYAEHGRLSAAGWEYVNRDPRLWEFRLLWGDQDIKVRAYFHEPRQRTDQTVVLLFHVKDTSLPTSEAIASAQNFFIERARCRLTTGQGNDWGLGWTRPFLGDR</sequence>
<dbReference type="Proteomes" id="UP000273044">
    <property type="component" value="Chromosome"/>
</dbReference>
<proteinExistence type="predicted"/>
<reference evidence="1 2" key="1">
    <citation type="submission" date="2018-12" db="EMBL/GenBank/DDBJ databases">
        <authorList>
            <consortium name="Pathogen Informatics"/>
        </authorList>
    </citation>
    <scope>NUCLEOTIDE SEQUENCE [LARGE SCALE GENOMIC DNA]</scope>
    <source>
        <strain evidence="1 2">NCTC12967</strain>
    </source>
</reference>
<name>A0A3S4VHH5_9ACTN</name>
<keyword evidence="2" id="KW-1185">Reference proteome</keyword>
<dbReference type="AlphaFoldDB" id="A0A3S4VHH5"/>
<gene>
    <name evidence="1" type="ORF">NCTC12967_00402</name>
</gene>
<organism evidence="1 2">
    <name type="scientific">Arachnia propionica</name>
    <dbReference type="NCBI Taxonomy" id="1750"/>
    <lineage>
        <taxon>Bacteria</taxon>
        <taxon>Bacillati</taxon>
        <taxon>Actinomycetota</taxon>
        <taxon>Actinomycetes</taxon>
        <taxon>Propionibacteriales</taxon>
        <taxon>Propionibacteriaceae</taxon>
        <taxon>Arachnia</taxon>
    </lineage>
</organism>